<gene>
    <name evidence="2" type="ORF">EDB81DRAFT_843222</name>
</gene>
<dbReference type="SUPFAM" id="SSF56801">
    <property type="entry name" value="Acetyl-CoA synthetase-like"/>
    <property type="match status" value="1"/>
</dbReference>
<protein>
    <submittedName>
        <fullName evidence="2">AMP-binding enzyme</fullName>
    </submittedName>
</protein>
<evidence type="ECO:0000259" key="1">
    <source>
        <dbReference type="Pfam" id="PF00501"/>
    </source>
</evidence>
<dbReference type="InterPro" id="IPR000873">
    <property type="entry name" value="AMP-dep_synth/lig_dom"/>
</dbReference>
<keyword evidence="3" id="KW-1185">Reference proteome</keyword>
<dbReference type="PANTHER" id="PTHR24096:SF424">
    <property type="entry name" value="ACETYL-COA SYNTHETASE-LIKE PROTEIN-RELATED"/>
    <property type="match status" value="1"/>
</dbReference>
<dbReference type="GO" id="GO:0016405">
    <property type="term" value="F:CoA-ligase activity"/>
    <property type="evidence" value="ECO:0007669"/>
    <property type="project" value="TreeGrafter"/>
</dbReference>
<evidence type="ECO:0000313" key="2">
    <source>
        <dbReference type="EMBL" id="KAH7141646.1"/>
    </source>
</evidence>
<evidence type="ECO:0000313" key="3">
    <source>
        <dbReference type="Proteomes" id="UP000738349"/>
    </source>
</evidence>
<dbReference type="AlphaFoldDB" id="A0A9P9EPM1"/>
<organism evidence="2 3">
    <name type="scientific">Dactylonectria macrodidyma</name>
    <dbReference type="NCBI Taxonomy" id="307937"/>
    <lineage>
        <taxon>Eukaryota</taxon>
        <taxon>Fungi</taxon>
        <taxon>Dikarya</taxon>
        <taxon>Ascomycota</taxon>
        <taxon>Pezizomycotina</taxon>
        <taxon>Sordariomycetes</taxon>
        <taxon>Hypocreomycetidae</taxon>
        <taxon>Hypocreales</taxon>
        <taxon>Nectriaceae</taxon>
        <taxon>Dactylonectria</taxon>
    </lineage>
</organism>
<comment type="caution">
    <text evidence="2">The sequence shown here is derived from an EMBL/GenBank/DDBJ whole genome shotgun (WGS) entry which is preliminary data.</text>
</comment>
<dbReference type="Gene3D" id="3.40.50.980">
    <property type="match status" value="2"/>
</dbReference>
<proteinExistence type="predicted"/>
<reference evidence="2" key="1">
    <citation type="journal article" date="2021" name="Nat. Commun.">
        <title>Genetic determinants of endophytism in the Arabidopsis root mycobiome.</title>
        <authorList>
            <person name="Mesny F."/>
            <person name="Miyauchi S."/>
            <person name="Thiergart T."/>
            <person name="Pickel B."/>
            <person name="Atanasova L."/>
            <person name="Karlsson M."/>
            <person name="Huettel B."/>
            <person name="Barry K.W."/>
            <person name="Haridas S."/>
            <person name="Chen C."/>
            <person name="Bauer D."/>
            <person name="Andreopoulos W."/>
            <person name="Pangilinan J."/>
            <person name="LaButti K."/>
            <person name="Riley R."/>
            <person name="Lipzen A."/>
            <person name="Clum A."/>
            <person name="Drula E."/>
            <person name="Henrissat B."/>
            <person name="Kohler A."/>
            <person name="Grigoriev I.V."/>
            <person name="Martin F.M."/>
            <person name="Hacquard S."/>
        </authorList>
    </citation>
    <scope>NUCLEOTIDE SEQUENCE</scope>
    <source>
        <strain evidence="2">MPI-CAGE-AT-0147</strain>
    </source>
</reference>
<dbReference type="Gene3D" id="2.30.38.10">
    <property type="entry name" value="Luciferase, Domain 3"/>
    <property type="match status" value="1"/>
</dbReference>
<dbReference type="Proteomes" id="UP000738349">
    <property type="component" value="Unassembled WGS sequence"/>
</dbReference>
<dbReference type="PANTHER" id="PTHR24096">
    <property type="entry name" value="LONG-CHAIN-FATTY-ACID--COA LIGASE"/>
    <property type="match status" value="1"/>
</dbReference>
<feature type="domain" description="AMP-dependent synthetase/ligase" evidence="1">
    <location>
        <begin position="28"/>
        <end position="298"/>
    </location>
</feature>
<dbReference type="Pfam" id="PF00501">
    <property type="entry name" value="AMP-binding"/>
    <property type="match status" value="1"/>
</dbReference>
<dbReference type="OrthoDB" id="6509636at2759"/>
<sequence>MSIQSHWVVPIPETSPQRWKIFINAENPDQNFLTLSDFRLLSKRIALGLQRAGPWPGDRILPAFKGKLMAGGIFTGASPASGKAELAYQLKDSGAAFAIAGNSSLSVAVEAAPQVGLPRNRIYAFHNSATGTERTNGYDIRHWTDLLAPTAEAEKFHWVQPVDPRSTTCCLHYSSKTTGIPKGVEITHYAYGLDPSWRDNIQRQRTICFMPMYHAAGQTAFIANHPKTGIPSYIMPACNFEKLLKCVHNFKITTLTTAPSIVLALAKSPLCSKFDLSSVEEVLCGTAPLANEVSEQVAEPKAEGEQWFSGPTLIKGYWRNPKATLEATVEKDGEIIEWMESRAAKYKWLMGGFTFVDSIPRIPSGKILRRVLR</sequence>
<accession>A0A9P9EPM1</accession>
<dbReference type="EMBL" id="JAGMUV010000010">
    <property type="protein sequence ID" value="KAH7141646.1"/>
    <property type="molecule type" value="Genomic_DNA"/>
</dbReference>
<name>A0A9P9EPM1_9HYPO</name>